<protein>
    <submittedName>
        <fullName evidence="1">Uncharacterized protein</fullName>
    </submittedName>
</protein>
<evidence type="ECO:0000313" key="2">
    <source>
        <dbReference type="Proteomes" id="UP000642673"/>
    </source>
</evidence>
<comment type="caution">
    <text evidence="1">The sequence shown here is derived from an EMBL/GenBank/DDBJ whole genome shotgun (WGS) entry which is preliminary data.</text>
</comment>
<organism evidence="1 2">
    <name type="scientific">Streptomyces cirratus</name>
    <dbReference type="NCBI Taxonomy" id="68187"/>
    <lineage>
        <taxon>Bacteria</taxon>
        <taxon>Bacillati</taxon>
        <taxon>Actinomycetota</taxon>
        <taxon>Actinomycetes</taxon>
        <taxon>Kitasatosporales</taxon>
        <taxon>Streptomycetaceae</taxon>
        <taxon>Streptomyces</taxon>
    </lineage>
</organism>
<reference evidence="2" key="1">
    <citation type="journal article" date="2019" name="Int. J. Syst. Evol. Microbiol.">
        <title>The Global Catalogue of Microorganisms (GCM) 10K type strain sequencing project: providing services to taxonomists for standard genome sequencing and annotation.</title>
        <authorList>
            <consortium name="The Broad Institute Genomics Platform"/>
            <consortium name="The Broad Institute Genome Sequencing Center for Infectious Disease"/>
            <person name="Wu L."/>
            <person name="Ma J."/>
        </authorList>
    </citation>
    <scope>NUCLEOTIDE SEQUENCE [LARGE SCALE GENOMIC DNA]</scope>
    <source>
        <strain evidence="2">JCM 4738</strain>
    </source>
</reference>
<sequence length="70" mass="7331">MPVEVERLFLGDPAPCGGTVEDRLESGLVGHRCFTFRRCVKVRTDPAYARGLTGRGSGLGAHGLGLTGCG</sequence>
<accession>A0ABQ3EM24</accession>
<name>A0ABQ3EM24_9ACTN</name>
<proteinExistence type="predicted"/>
<keyword evidence="2" id="KW-1185">Reference proteome</keyword>
<evidence type="ECO:0000313" key="1">
    <source>
        <dbReference type="EMBL" id="GHB43854.1"/>
    </source>
</evidence>
<gene>
    <name evidence="1" type="ORF">GCM10010347_11340</name>
</gene>
<dbReference type="Proteomes" id="UP000642673">
    <property type="component" value="Unassembled WGS sequence"/>
</dbReference>
<dbReference type="EMBL" id="BMVP01000002">
    <property type="protein sequence ID" value="GHB43854.1"/>
    <property type="molecule type" value="Genomic_DNA"/>
</dbReference>